<organism evidence="1 2">
    <name type="scientific">Panagrolaimus davidi</name>
    <dbReference type="NCBI Taxonomy" id="227884"/>
    <lineage>
        <taxon>Eukaryota</taxon>
        <taxon>Metazoa</taxon>
        <taxon>Ecdysozoa</taxon>
        <taxon>Nematoda</taxon>
        <taxon>Chromadorea</taxon>
        <taxon>Rhabditida</taxon>
        <taxon>Tylenchina</taxon>
        <taxon>Panagrolaimomorpha</taxon>
        <taxon>Panagrolaimoidea</taxon>
        <taxon>Panagrolaimidae</taxon>
        <taxon>Panagrolaimus</taxon>
    </lineage>
</organism>
<reference evidence="2" key="1">
    <citation type="submission" date="2022-11" db="UniProtKB">
        <authorList>
            <consortium name="WormBaseParasite"/>
        </authorList>
    </citation>
    <scope>IDENTIFICATION</scope>
</reference>
<dbReference type="AlphaFoldDB" id="A0A914PL96"/>
<sequence>MLRYYRFILLRSRNLVPSEHHIVEGLNVQSFRLTSSNTSVRNDPKIEQYFPIQKHSEQSTLNEESESEKLVNSLTNRRDFYGVKNIHAYIALLKVWLDNEHEYDVDAILEEAEIDLKFESNVEFYNKLLWRLAETKDVEQMEYVFFN</sequence>
<proteinExistence type="predicted"/>
<dbReference type="Proteomes" id="UP000887578">
    <property type="component" value="Unplaced"/>
</dbReference>
<evidence type="ECO:0000313" key="1">
    <source>
        <dbReference type="Proteomes" id="UP000887578"/>
    </source>
</evidence>
<accession>A0A914PL96</accession>
<keyword evidence="1" id="KW-1185">Reference proteome</keyword>
<dbReference type="WBParaSite" id="PDA_v2.g19229.t1">
    <property type="protein sequence ID" value="PDA_v2.g19229.t1"/>
    <property type="gene ID" value="PDA_v2.g19229"/>
</dbReference>
<protein>
    <submittedName>
        <fullName evidence="2">Pentatricopeptide repeat-containing protein</fullName>
    </submittedName>
</protein>
<evidence type="ECO:0000313" key="2">
    <source>
        <dbReference type="WBParaSite" id="PDA_v2.g19229.t1"/>
    </source>
</evidence>
<name>A0A914PL96_9BILA</name>